<dbReference type="InterPro" id="IPR011600">
    <property type="entry name" value="Pept_C14_caspase"/>
</dbReference>
<keyword evidence="5 21" id="KW-0820">tRNA-binding</keyword>
<keyword evidence="7" id="KW-0645">Protease</keyword>
<keyword evidence="17" id="KW-0865">Zymogen</keyword>
<dbReference type="InterPro" id="IPR018165">
    <property type="entry name" value="Ala-tRNA-synth_IIc_core"/>
</dbReference>
<gene>
    <name evidence="27" type="ORF">TSAR_003769</name>
</gene>
<evidence type="ECO:0000256" key="18">
    <source>
        <dbReference type="ARBA" id="ARBA00023146"/>
    </source>
</evidence>
<evidence type="ECO:0000256" key="11">
    <source>
        <dbReference type="ARBA" id="ARBA00022801"/>
    </source>
</evidence>
<evidence type="ECO:0000259" key="24">
    <source>
        <dbReference type="PROSITE" id="PS50207"/>
    </source>
</evidence>
<dbReference type="GO" id="GO:0005739">
    <property type="term" value="C:mitochondrion"/>
    <property type="evidence" value="ECO:0007669"/>
    <property type="project" value="TreeGrafter"/>
</dbReference>
<dbReference type="InterPro" id="IPR050058">
    <property type="entry name" value="Ala-tRNA_ligase"/>
</dbReference>
<dbReference type="Pfam" id="PF07818">
    <property type="entry name" value="HCNGP"/>
    <property type="match status" value="1"/>
</dbReference>
<dbReference type="PROSITE" id="PS01121">
    <property type="entry name" value="CASPASE_HIS"/>
    <property type="match status" value="1"/>
</dbReference>
<keyword evidence="9 21" id="KW-0479">Metal-binding</keyword>
<dbReference type="HAMAP" id="MF_00036_B">
    <property type="entry name" value="Ala_tRNA_synth_B"/>
    <property type="match status" value="1"/>
</dbReference>
<keyword evidence="28" id="KW-1185">Reference proteome</keyword>
<evidence type="ECO:0000256" key="9">
    <source>
        <dbReference type="ARBA" id="ARBA00022723"/>
    </source>
</evidence>
<dbReference type="InterPro" id="IPR015917">
    <property type="entry name" value="Pept_C14A"/>
</dbReference>
<feature type="domain" description="Caspase family p10" evidence="24">
    <location>
        <begin position="212"/>
        <end position="283"/>
    </location>
</feature>
<dbReference type="SUPFAM" id="SSF55681">
    <property type="entry name" value="Class II aaRS and biotin synthetases"/>
    <property type="match status" value="1"/>
</dbReference>
<dbReference type="InterPro" id="IPR045864">
    <property type="entry name" value="aa-tRNA-synth_II/BPL/LPL"/>
</dbReference>
<dbReference type="InterPro" id="IPR002138">
    <property type="entry name" value="Pept_C14_p10"/>
</dbReference>
<evidence type="ECO:0000256" key="17">
    <source>
        <dbReference type="ARBA" id="ARBA00023145"/>
    </source>
</evidence>
<evidence type="ECO:0000256" key="19">
    <source>
        <dbReference type="ARBA" id="ARBA00032577"/>
    </source>
</evidence>
<feature type="domain" description="Alanyl-transfer RNA synthetases family profile" evidence="26">
    <location>
        <begin position="605"/>
        <end position="1386"/>
    </location>
</feature>
<evidence type="ECO:0000256" key="1">
    <source>
        <dbReference type="ARBA" id="ARBA00008429"/>
    </source>
</evidence>
<dbReference type="GO" id="GO:0045476">
    <property type="term" value="P:nurse cell apoptotic process"/>
    <property type="evidence" value="ECO:0007669"/>
    <property type="project" value="UniProtKB-ARBA"/>
</dbReference>
<feature type="compositionally biased region" description="Polar residues" evidence="23">
    <location>
        <begin position="371"/>
        <end position="388"/>
    </location>
</feature>
<dbReference type="GO" id="GO:0000049">
    <property type="term" value="F:tRNA binding"/>
    <property type="evidence" value="ECO:0007669"/>
    <property type="project" value="UniProtKB-KW"/>
</dbReference>
<dbReference type="SMART" id="SM00115">
    <property type="entry name" value="CASc"/>
    <property type="match status" value="1"/>
</dbReference>
<dbReference type="SUPFAM" id="SSF52129">
    <property type="entry name" value="Caspase-like"/>
    <property type="match status" value="1"/>
</dbReference>
<keyword evidence="11" id="KW-0378">Hydrolase</keyword>
<dbReference type="InterPro" id="IPR002318">
    <property type="entry name" value="Ala-tRNA-lgiase_IIc"/>
</dbReference>
<feature type="region of interest" description="Disordered" evidence="23">
    <location>
        <begin position="331"/>
        <end position="389"/>
    </location>
</feature>
<dbReference type="GO" id="GO:0004813">
    <property type="term" value="F:alanine-tRNA ligase activity"/>
    <property type="evidence" value="ECO:0007669"/>
    <property type="project" value="UniProtKB-UniRule"/>
</dbReference>
<dbReference type="CDD" id="cd00032">
    <property type="entry name" value="CASc"/>
    <property type="match status" value="1"/>
</dbReference>
<feature type="binding site" evidence="21">
    <location>
        <position position="1353"/>
    </location>
    <ligand>
        <name>Zn(2+)</name>
        <dbReference type="ChEBI" id="CHEBI:29105"/>
    </ligand>
</feature>
<dbReference type="EC" id="6.1.1.7" evidence="3"/>
<evidence type="ECO:0000256" key="4">
    <source>
        <dbReference type="ARBA" id="ARBA00017959"/>
    </source>
</evidence>
<keyword evidence="15 21" id="KW-0694">RNA-binding</keyword>
<evidence type="ECO:0000256" key="2">
    <source>
        <dbReference type="ARBA" id="ARBA00010134"/>
    </source>
</evidence>
<dbReference type="PANTHER" id="PTHR11777:SF9">
    <property type="entry name" value="ALANINE--TRNA LIGASE, CYTOPLASMIC"/>
    <property type="match status" value="1"/>
</dbReference>
<dbReference type="FunFam" id="3.30.930.10:FF:000011">
    <property type="entry name" value="Alanine--tRNA ligase, cytoplasmic"/>
    <property type="match status" value="1"/>
</dbReference>
<dbReference type="InterPro" id="IPR001309">
    <property type="entry name" value="Pept_C14_p20"/>
</dbReference>
<dbReference type="SUPFAM" id="SSF101353">
    <property type="entry name" value="Putative anticodon-binding domain of alanyl-tRNA synthetase (AlaRS)"/>
    <property type="match status" value="1"/>
</dbReference>
<evidence type="ECO:0000256" key="8">
    <source>
        <dbReference type="ARBA" id="ARBA00022703"/>
    </source>
</evidence>
<evidence type="ECO:0000256" key="6">
    <source>
        <dbReference type="ARBA" id="ARBA00022598"/>
    </source>
</evidence>
<dbReference type="InterPro" id="IPR009000">
    <property type="entry name" value="Transl_B-barrel_sf"/>
</dbReference>
<dbReference type="Gene3D" id="3.30.930.10">
    <property type="entry name" value="Bira Bifunctional Protein, Domain 2"/>
    <property type="match status" value="1"/>
</dbReference>
<comment type="function">
    <text evidence="21">Catalyzes the attachment of alanine to tRNA(Ala) in a two-step reaction: alanine is first activated by ATP to form Ala-AMP and then transferred to the acceptor end of tRNA(Ala). Also edits incorrectly charged tRNA(Ala) via its editing domain.</text>
</comment>
<evidence type="ECO:0000256" key="13">
    <source>
        <dbReference type="ARBA" id="ARBA00022833"/>
    </source>
</evidence>
<protein>
    <recommendedName>
        <fullName evidence="4">Alanine--tRNA ligase</fullName>
        <ecNumber evidence="3">6.1.1.7</ecNumber>
    </recommendedName>
    <alternativeName>
        <fullName evidence="19">Alanyl-tRNA synthetase</fullName>
    </alternativeName>
</protein>
<proteinExistence type="inferred from homology"/>
<dbReference type="GO" id="GO:0004197">
    <property type="term" value="F:cysteine-type endopeptidase activity"/>
    <property type="evidence" value="ECO:0007669"/>
    <property type="project" value="InterPro"/>
</dbReference>
<dbReference type="Gene3D" id="3.30.980.10">
    <property type="entry name" value="Threonyl-trna Synthetase, Chain A, domain 2"/>
    <property type="match status" value="1"/>
</dbReference>
<dbReference type="OrthoDB" id="2423964at2759"/>
<feature type="domain" description="Caspase family p20" evidence="25">
    <location>
        <begin position="69"/>
        <end position="192"/>
    </location>
</feature>
<evidence type="ECO:0000256" key="5">
    <source>
        <dbReference type="ARBA" id="ARBA00022555"/>
    </source>
</evidence>
<dbReference type="SMART" id="SM00863">
    <property type="entry name" value="tRNA_SAD"/>
    <property type="match status" value="1"/>
</dbReference>
<dbReference type="PROSITE" id="PS50860">
    <property type="entry name" value="AA_TRNA_LIGASE_II_ALA"/>
    <property type="match status" value="1"/>
</dbReference>
<dbReference type="Proteomes" id="UP000215335">
    <property type="component" value="Unassembled WGS sequence"/>
</dbReference>
<dbReference type="Gene3D" id="3.40.50.1460">
    <property type="match status" value="1"/>
</dbReference>
<dbReference type="SUPFAM" id="SSF55186">
    <property type="entry name" value="ThrRS/AlaRS common domain"/>
    <property type="match status" value="1"/>
</dbReference>
<organism evidence="27 28">
    <name type="scientific">Trichomalopsis sarcophagae</name>
    <dbReference type="NCBI Taxonomy" id="543379"/>
    <lineage>
        <taxon>Eukaryota</taxon>
        <taxon>Metazoa</taxon>
        <taxon>Ecdysozoa</taxon>
        <taxon>Arthropoda</taxon>
        <taxon>Hexapoda</taxon>
        <taxon>Insecta</taxon>
        <taxon>Pterygota</taxon>
        <taxon>Neoptera</taxon>
        <taxon>Endopterygota</taxon>
        <taxon>Hymenoptera</taxon>
        <taxon>Apocrita</taxon>
        <taxon>Proctotrupomorpha</taxon>
        <taxon>Chalcidoidea</taxon>
        <taxon>Pteromalidae</taxon>
        <taxon>Pteromalinae</taxon>
        <taxon>Trichomalopsis</taxon>
    </lineage>
</organism>
<dbReference type="GO" id="GO:0045751">
    <property type="term" value="P:negative regulation of Toll signaling pathway"/>
    <property type="evidence" value="ECO:0007669"/>
    <property type="project" value="UniProtKB-ARBA"/>
</dbReference>
<feature type="binding site" evidence="21">
    <location>
        <position position="1242"/>
    </location>
    <ligand>
        <name>Zn(2+)</name>
        <dbReference type="ChEBI" id="CHEBI:29105"/>
    </ligand>
</feature>
<dbReference type="EMBL" id="NNAY01001357">
    <property type="protein sequence ID" value="OXU24252.1"/>
    <property type="molecule type" value="Genomic_DNA"/>
</dbReference>
<dbReference type="SUPFAM" id="SSF50447">
    <property type="entry name" value="Translation proteins"/>
    <property type="match status" value="1"/>
</dbReference>
<dbReference type="FunFam" id="3.40.50.1460:FF:000001">
    <property type="entry name" value="Caspase-3 preproprotein"/>
    <property type="match status" value="1"/>
</dbReference>
<evidence type="ECO:0000256" key="12">
    <source>
        <dbReference type="ARBA" id="ARBA00022807"/>
    </source>
</evidence>
<dbReference type="GO" id="GO:0006508">
    <property type="term" value="P:proteolysis"/>
    <property type="evidence" value="ECO:0007669"/>
    <property type="project" value="UniProtKB-KW"/>
</dbReference>
<feature type="compositionally biased region" description="Polar residues" evidence="23">
    <location>
        <begin position="345"/>
        <end position="362"/>
    </location>
</feature>
<feature type="binding site" evidence="21">
    <location>
        <position position="1349"/>
    </location>
    <ligand>
        <name>Zn(2+)</name>
        <dbReference type="ChEBI" id="CHEBI:29105"/>
    </ligand>
</feature>
<keyword evidence="14 21" id="KW-0067">ATP-binding</keyword>
<comment type="similarity">
    <text evidence="2 22">Belongs to the peptidase C14A family.</text>
</comment>
<comment type="similarity">
    <text evidence="1">Belongs to the class-II aminoacyl-tRNA synthetase family. Alax-L subfamily.</text>
</comment>
<dbReference type="InterPro" id="IPR012947">
    <property type="entry name" value="tRNA_SAD"/>
</dbReference>
<dbReference type="GO" id="GO:0008270">
    <property type="term" value="F:zinc ion binding"/>
    <property type="evidence" value="ECO:0007669"/>
    <property type="project" value="UniProtKB-UniRule"/>
</dbReference>
<dbReference type="InterPro" id="IPR018163">
    <property type="entry name" value="Thr/Ala-tRNA-synth_IIc_edit"/>
</dbReference>
<evidence type="ECO:0000256" key="16">
    <source>
        <dbReference type="ARBA" id="ARBA00022917"/>
    </source>
</evidence>
<dbReference type="GO" id="GO:0006419">
    <property type="term" value="P:alanyl-tRNA aminoacylation"/>
    <property type="evidence" value="ECO:0007669"/>
    <property type="project" value="InterPro"/>
</dbReference>
<dbReference type="InterPro" id="IPR029030">
    <property type="entry name" value="Caspase-like_dom_sf"/>
</dbReference>
<dbReference type="InterPro" id="IPR018162">
    <property type="entry name" value="Ala-tRNA-ligase_IIc_anticod-bd"/>
</dbReference>
<dbReference type="Pfam" id="PF07973">
    <property type="entry name" value="tRNA_SAD"/>
    <property type="match status" value="1"/>
</dbReference>
<dbReference type="CDD" id="cd00673">
    <property type="entry name" value="AlaRS_core"/>
    <property type="match status" value="1"/>
</dbReference>
<sequence length="1608" mass="180997">MGKNLSRCCDIDKNMTTRNNTIDENVADVPTTTSPSSSIRNITAAPAITENVPNSLKPEDMYYKMDHERRGLALIFNHEFFEGDAINSRTGTNVDCENITSTLKSFGFEVRHFHDLTYQRISNYLGEVAKMDHSQHDCLVVVVLSHGDLGELYAHDRKYNAEIIWSSFTSSNCPSLEGKPRLFFIQACRGDQTDEGIKLQYCRSEPDGHPNVVFRIPTHRDFLIAYSTIPGFYSWRNKKQGSWFVQALCSELDVYGDRQDLLTILTFVCQRVAIDFESYSPETTRFPEKRKQRYTGEFPHKILLSSKLDTQSQLTMSVQSVALASLTATYTDSEGEDGVDDELQENSNTPRGAAPQNAQVGQPQVLISPKSGRSASNSPINISNVGGKNNNNLPNVPTLVTDVTSKVQRLVSYFDDTIVSDDEGTVVVATEVSFSINGKLPSDTAEQQSPDRPGDLISDGEADAYGVVIPPDPPGSCPVELQEKITNLYKKMESGRLDMNKLIQQRKDFRNPSIYEKLIQYCSINELGTNYPPDRFDPFKWNKDSYYEELSKVQKVEMEKLEKQRKDKTKIEIVSGTAKRPATVVSTVEDDAKKRKSKWDQISTIPTAAAVVKPTVVPQQTLTTLTSSVTGTKATFKGVLLGDHSPPAFRVANSQKCIRVGGKHNDLDIVGNDSYHHTFFEMLGNWSFGDYFKEEACKYAWELLTEIYGIKKDFLYVTYFKGNEKLNLKPDLECKEIWLKIGVPKDHILPFGIEDNFWEMGPTGPCGPCTEIHIDHTMQSKNQASRVNKGHDDLTELWNVVFVQYQRLQNGQIIPLLKKHIDTGMGFERLVTVLQEKRSNYDTDIFQPLFEAIEKFTHAPKYQGRFGTADKNKIDTGYRILADHARMVTVALADGMLPDKNHKLRRILRKAIDISEESFKTSQLLSELTNHVAFSLGDVYPEIYKNLNKIQHIIQYEEEVMKSARNNAAKNWRKVVENRPELSAITDATLPGLTAGYYELQTFLKSEYKVNSLPGDFAYKLYDTYGLNSETICKLAEIESIPFDLKTFKEAIEKARERSRHKADKLNDEIISEYSLNLLESGNVPKTDDLLKYDYTITEKGYQFPVVKCKIVGMIMNGNLISEPETAFNVDESQSIVEATVTNSGNIVESSAVVTTNAEVGIILDKTPAYSTAGSQISDKGHIQIKDLLFNFEKVRKIRDYVIHIGHFVDWDEANPEHELQVGDECLISIDEKIRLGAMRHHTATHLLNASLQQILPVVGQRGSDVSKDSLNFECSVFGRKLSREDVVKIETSINEVIAANVHVKTKTVDILQMLNEDNLTVVPGEVYPDTGIRIVEINSPALSSKEACCGTHVHKTGDLEHFCITSLKSLGSISMSLKAITGPAARLARLAGDNLKDRILNIENDLKTGNATLKELKFRVNSEKQELLDKKKRTRFPYTVVQESLEKLELLSKNIRIRDRELTRNTIEEEIKKLLDSSSLPFVVHCLQPTNTSLENVSLKNIIKLCPPSTPVLVIVHCKSKVKASCFVPEKLQTDVFNAKTWMEEILQVFQSKGNVTKGDNPLISYNMQPIQISDSNFKILIDKAIATATKFASIYVDRSQKNKPNK</sequence>
<dbReference type="InterPro" id="IPR016129">
    <property type="entry name" value="Caspase_his_AS"/>
</dbReference>
<feature type="compositionally biased region" description="Acidic residues" evidence="23">
    <location>
        <begin position="333"/>
        <end position="344"/>
    </location>
</feature>
<keyword evidence="18 21" id="KW-0030">Aminoacyl-tRNA synthetase</keyword>
<dbReference type="PRINTS" id="PR00376">
    <property type="entry name" value="IL1BCENZYME"/>
</dbReference>
<dbReference type="InterPro" id="IPR018164">
    <property type="entry name" value="Ala-tRNA-synth_IIc_N"/>
</dbReference>
<dbReference type="Pfam" id="PF01411">
    <property type="entry name" value="tRNA-synt_2c"/>
    <property type="match status" value="2"/>
</dbReference>
<dbReference type="InterPro" id="IPR023033">
    <property type="entry name" value="Ala_tRNA_ligase_euk/bac"/>
</dbReference>
<evidence type="ECO:0000256" key="15">
    <source>
        <dbReference type="ARBA" id="ARBA00022884"/>
    </source>
</evidence>
<dbReference type="Gene3D" id="2.40.30.130">
    <property type="match status" value="1"/>
</dbReference>
<evidence type="ECO:0000256" key="7">
    <source>
        <dbReference type="ARBA" id="ARBA00022670"/>
    </source>
</evidence>
<feature type="binding site" evidence="21">
    <location>
        <position position="1246"/>
    </location>
    <ligand>
        <name>Zn(2+)</name>
        <dbReference type="ChEBI" id="CHEBI:29105"/>
    </ligand>
</feature>
<name>A0A232F0Z2_9HYME</name>
<keyword evidence="13 21" id="KW-0862">Zinc</keyword>
<dbReference type="STRING" id="543379.A0A232F0Z2"/>
<evidence type="ECO:0000313" key="28">
    <source>
        <dbReference type="Proteomes" id="UP000215335"/>
    </source>
</evidence>
<dbReference type="FunFam" id="3.30.980.10:FF:000004">
    <property type="entry name" value="Alanine--tRNA ligase, cytoplasmic"/>
    <property type="match status" value="1"/>
</dbReference>
<comment type="domain">
    <text evidence="21">Consists of three domains; the N-terminal catalytic domain, the editing domain and the C-terminal C-Ala domain. The editing domain removes incorrectly charged amino acids, while the C-Ala domain, along with tRNA(Ala), serves as a bridge to cooperatively bring together the editing and aminoacylation centers thus stimulating deacylation of misacylated tRNAs.</text>
</comment>
<keyword evidence="12" id="KW-0788">Thiol protease</keyword>
<reference evidence="27 28" key="1">
    <citation type="journal article" date="2017" name="Curr. Biol.">
        <title>The Evolution of Venom by Co-option of Single-Copy Genes.</title>
        <authorList>
            <person name="Martinson E.O."/>
            <person name="Mrinalini"/>
            <person name="Kelkar Y.D."/>
            <person name="Chang C.H."/>
            <person name="Werren J.H."/>
        </authorList>
    </citation>
    <scope>NUCLEOTIDE SEQUENCE [LARGE SCALE GENOMIC DNA]</scope>
    <source>
        <strain evidence="27 28">Alberta</strain>
        <tissue evidence="27">Whole body</tissue>
    </source>
</reference>
<evidence type="ECO:0000256" key="20">
    <source>
        <dbReference type="ARBA" id="ARBA00048300"/>
    </source>
</evidence>
<evidence type="ECO:0000256" key="3">
    <source>
        <dbReference type="ARBA" id="ARBA00013168"/>
    </source>
</evidence>
<dbReference type="GO" id="GO:0005524">
    <property type="term" value="F:ATP binding"/>
    <property type="evidence" value="ECO:0007669"/>
    <property type="project" value="UniProtKB-UniRule"/>
</dbReference>
<evidence type="ECO:0000256" key="22">
    <source>
        <dbReference type="RuleBase" id="RU003971"/>
    </source>
</evidence>
<evidence type="ECO:0000256" key="21">
    <source>
        <dbReference type="HAMAP-Rule" id="MF_03133"/>
    </source>
</evidence>
<evidence type="ECO:0000256" key="10">
    <source>
        <dbReference type="ARBA" id="ARBA00022741"/>
    </source>
</evidence>
<evidence type="ECO:0000256" key="14">
    <source>
        <dbReference type="ARBA" id="ARBA00022840"/>
    </source>
</evidence>
<dbReference type="PANTHER" id="PTHR11777">
    <property type="entry name" value="ALANYL-TRNA SYNTHETASE"/>
    <property type="match status" value="1"/>
</dbReference>
<dbReference type="GO" id="GO:0016322">
    <property type="term" value="P:neuron remodeling"/>
    <property type="evidence" value="ECO:0007669"/>
    <property type="project" value="UniProtKB-ARBA"/>
</dbReference>
<accession>A0A232F0Z2</accession>
<keyword evidence="8" id="KW-0053">Apoptosis</keyword>
<feature type="region of interest" description="Disordered" evidence="23">
    <location>
        <begin position="439"/>
        <end position="460"/>
    </location>
</feature>
<keyword evidence="10 21" id="KW-0547">Nucleotide-binding</keyword>
<evidence type="ECO:0000313" key="27">
    <source>
        <dbReference type="EMBL" id="OXU24252.1"/>
    </source>
</evidence>
<dbReference type="PROSITE" id="PS50207">
    <property type="entry name" value="CASPASE_P10"/>
    <property type="match status" value="1"/>
</dbReference>
<dbReference type="InterPro" id="IPR012479">
    <property type="entry name" value="SAP30BP"/>
</dbReference>
<comment type="caution">
    <text evidence="27">The sequence shown here is derived from an EMBL/GenBank/DDBJ whole genome shotgun (WGS) entry which is preliminary data.</text>
</comment>
<dbReference type="GO" id="GO:0002161">
    <property type="term" value="F:aminoacyl-tRNA deacylase activity"/>
    <property type="evidence" value="ECO:0007669"/>
    <property type="project" value="TreeGrafter"/>
</dbReference>
<dbReference type="PROSITE" id="PS50208">
    <property type="entry name" value="CASPASE_P20"/>
    <property type="match status" value="1"/>
</dbReference>
<evidence type="ECO:0000256" key="23">
    <source>
        <dbReference type="SAM" id="MobiDB-lite"/>
    </source>
</evidence>
<evidence type="ECO:0000259" key="26">
    <source>
        <dbReference type="PROSITE" id="PS50860"/>
    </source>
</evidence>
<evidence type="ECO:0000259" key="25">
    <source>
        <dbReference type="PROSITE" id="PS50208"/>
    </source>
</evidence>
<dbReference type="GO" id="GO:1990525">
    <property type="term" value="F:BIR domain binding"/>
    <property type="evidence" value="ECO:0007669"/>
    <property type="project" value="UniProtKB-ARBA"/>
</dbReference>
<keyword evidence="16 21" id="KW-0648">Protein biosynthesis</keyword>
<keyword evidence="6 21" id="KW-0436">Ligase</keyword>
<comment type="cofactor">
    <cofactor evidence="21">
        <name>Zn(2+)</name>
        <dbReference type="ChEBI" id="CHEBI:29105"/>
    </cofactor>
    <text evidence="21">Binds 1 zinc ion per subunit.</text>
</comment>
<comment type="catalytic activity">
    <reaction evidence="20 21">
        <text>tRNA(Ala) + L-alanine + ATP = L-alanyl-tRNA(Ala) + AMP + diphosphate</text>
        <dbReference type="Rhea" id="RHEA:12540"/>
        <dbReference type="Rhea" id="RHEA-COMP:9657"/>
        <dbReference type="Rhea" id="RHEA-COMP:9923"/>
        <dbReference type="ChEBI" id="CHEBI:30616"/>
        <dbReference type="ChEBI" id="CHEBI:33019"/>
        <dbReference type="ChEBI" id="CHEBI:57972"/>
        <dbReference type="ChEBI" id="CHEBI:78442"/>
        <dbReference type="ChEBI" id="CHEBI:78497"/>
        <dbReference type="ChEBI" id="CHEBI:456215"/>
        <dbReference type="EC" id="6.1.1.7"/>
    </reaction>
</comment>
<dbReference type="Pfam" id="PF00656">
    <property type="entry name" value="Peptidase_C14"/>
    <property type="match status" value="1"/>
</dbReference>
<dbReference type="NCBIfam" id="TIGR00344">
    <property type="entry name" value="alaS"/>
    <property type="match status" value="1"/>
</dbReference>
<dbReference type="GO" id="GO:0006355">
    <property type="term" value="P:regulation of DNA-templated transcription"/>
    <property type="evidence" value="ECO:0007669"/>
    <property type="project" value="InterPro"/>
</dbReference>
<comment type="subunit">
    <text evidence="21">Monomer.</text>
</comment>